<keyword evidence="3" id="KW-1185">Reference proteome</keyword>
<dbReference type="EMBL" id="ML213629">
    <property type="protein sequence ID" value="TFK34697.1"/>
    <property type="molecule type" value="Genomic_DNA"/>
</dbReference>
<proteinExistence type="predicted"/>
<dbReference type="OrthoDB" id="3265210at2759"/>
<name>A0A5C3LQ13_9AGAR</name>
<feature type="region of interest" description="Disordered" evidence="1">
    <location>
        <begin position="1"/>
        <end position="55"/>
    </location>
</feature>
<protein>
    <submittedName>
        <fullName evidence="2">Uncharacterized protein</fullName>
    </submittedName>
</protein>
<dbReference type="AlphaFoldDB" id="A0A5C3LQ13"/>
<organism evidence="2 3">
    <name type="scientific">Crucibulum laeve</name>
    <dbReference type="NCBI Taxonomy" id="68775"/>
    <lineage>
        <taxon>Eukaryota</taxon>
        <taxon>Fungi</taxon>
        <taxon>Dikarya</taxon>
        <taxon>Basidiomycota</taxon>
        <taxon>Agaricomycotina</taxon>
        <taxon>Agaricomycetes</taxon>
        <taxon>Agaricomycetidae</taxon>
        <taxon>Agaricales</taxon>
        <taxon>Agaricineae</taxon>
        <taxon>Nidulariaceae</taxon>
        <taxon>Crucibulum</taxon>
    </lineage>
</organism>
<evidence type="ECO:0000256" key="1">
    <source>
        <dbReference type="SAM" id="MobiDB-lite"/>
    </source>
</evidence>
<evidence type="ECO:0000313" key="2">
    <source>
        <dbReference type="EMBL" id="TFK34697.1"/>
    </source>
</evidence>
<gene>
    <name evidence="2" type="ORF">BDQ12DRAFT_689416</name>
</gene>
<dbReference type="Proteomes" id="UP000308652">
    <property type="component" value="Unassembled WGS sequence"/>
</dbReference>
<reference evidence="2 3" key="1">
    <citation type="journal article" date="2019" name="Nat. Ecol. Evol.">
        <title>Megaphylogeny resolves global patterns of mushroom evolution.</title>
        <authorList>
            <person name="Varga T."/>
            <person name="Krizsan K."/>
            <person name="Foldi C."/>
            <person name="Dima B."/>
            <person name="Sanchez-Garcia M."/>
            <person name="Sanchez-Ramirez S."/>
            <person name="Szollosi G.J."/>
            <person name="Szarkandi J.G."/>
            <person name="Papp V."/>
            <person name="Albert L."/>
            <person name="Andreopoulos W."/>
            <person name="Angelini C."/>
            <person name="Antonin V."/>
            <person name="Barry K.W."/>
            <person name="Bougher N.L."/>
            <person name="Buchanan P."/>
            <person name="Buyck B."/>
            <person name="Bense V."/>
            <person name="Catcheside P."/>
            <person name="Chovatia M."/>
            <person name="Cooper J."/>
            <person name="Damon W."/>
            <person name="Desjardin D."/>
            <person name="Finy P."/>
            <person name="Geml J."/>
            <person name="Haridas S."/>
            <person name="Hughes K."/>
            <person name="Justo A."/>
            <person name="Karasinski D."/>
            <person name="Kautmanova I."/>
            <person name="Kiss B."/>
            <person name="Kocsube S."/>
            <person name="Kotiranta H."/>
            <person name="LaButti K.M."/>
            <person name="Lechner B.E."/>
            <person name="Liimatainen K."/>
            <person name="Lipzen A."/>
            <person name="Lukacs Z."/>
            <person name="Mihaltcheva S."/>
            <person name="Morgado L.N."/>
            <person name="Niskanen T."/>
            <person name="Noordeloos M.E."/>
            <person name="Ohm R.A."/>
            <person name="Ortiz-Santana B."/>
            <person name="Ovrebo C."/>
            <person name="Racz N."/>
            <person name="Riley R."/>
            <person name="Savchenko A."/>
            <person name="Shiryaev A."/>
            <person name="Soop K."/>
            <person name="Spirin V."/>
            <person name="Szebenyi C."/>
            <person name="Tomsovsky M."/>
            <person name="Tulloss R.E."/>
            <person name="Uehling J."/>
            <person name="Grigoriev I.V."/>
            <person name="Vagvolgyi C."/>
            <person name="Papp T."/>
            <person name="Martin F.M."/>
            <person name="Miettinen O."/>
            <person name="Hibbett D.S."/>
            <person name="Nagy L.G."/>
        </authorList>
    </citation>
    <scope>NUCLEOTIDE SEQUENCE [LARGE SCALE GENOMIC DNA]</scope>
    <source>
        <strain evidence="2 3">CBS 166.37</strain>
    </source>
</reference>
<accession>A0A5C3LQ13</accession>
<evidence type="ECO:0000313" key="3">
    <source>
        <dbReference type="Proteomes" id="UP000308652"/>
    </source>
</evidence>
<sequence length="123" mass="15174">MREMRAQEKAKEDAKRKQRLKKEEERKAKERKAEEEQRARERKEQERIAKEKEAERVRMDAWRAATSYEKERRNKKDLKWSKGWTKRRALDRFMSVLEYFERKSFSEQLPLVNSSVPWPIMKT</sequence>